<dbReference type="InterPro" id="IPR036457">
    <property type="entry name" value="PPM-type-like_dom_sf"/>
</dbReference>
<feature type="region of interest" description="Disordered" evidence="5">
    <location>
        <begin position="411"/>
        <end position="454"/>
    </location>
</feature>
<feature type="compositionally biased region" description="Basic residues" evidence="5">
    <location>
        <begin position="544"/>
        <end position="556"/>
    </location>
</feature>
<dbReference type="PROSITE" id="PS51746">
    <property type="entry name" value="PPM_2"/>
    <property type="match status" value="1"/>
</dbReference>
<accession>A0A8S1ER14</accession>
<proteinExistence type="inferred from homology"/>
<dbReference type="PROSITE" id="PS01032">
    <property type="entry name" value="PPM_1"/>
    <property type="match status" value="1"/>
</dbReference>
<dbReference type="Gene3D" id="3.60.40.10">
    <property type="entry name" value="PPM-type phosphatase domain"/>
    <property type="match status" value="1"/>
</dbReference>
<dbReference type="OrthoDB" id="10025511at2759"/>
<comment type="similarity">
    <text evidence="4">Belongs to the PP2C family.</text>
</comment>
<evidence type="ECO:0000256" key="1">
    <source>
        <dbReference type="ARBA" id="ARBA00022723"/>
    </source>
</evidence>
<dbReference type="InterPro" id="IPR015655">
    <property type="entry name" value="PP2C"/>
</dbReference>
<dbReference type="EMBL" id="CADEPM010000003">
    <property type="protein sequence ID" value="CAB3402017.1"/>
    <property type="molecule type" value="Genomic_DNA"/>
</dbReference>
<evidence type="ECO:0000313" key="7">
    <source>
        <dbReference type="EMBL" id="CAB3402017.1"/>
    </source>
</evidence>
<feature type="compositionally biased region" description="Basic and acidic residues" evidence="5">
    <location>
        <begin position="638"/>
        <end position="647"/>
    </location>
</feature>
<evidence type="ECO:0000256" key="3">
    <source>
        <dbReference type="ARBA" id="ARBA00022912"/>
    </source>
</evidence>
<feature type="compositionally biased region" description="Pro residues" evidence="5">
    <location>
        <begin position="493"/>
        <end position="502"/>
    </location>
</feature>
<feature type="compositionally biased region" description="Acidic residues" evidence="5">
    <location>
        <begin position="429"/>
        <end position="450"/>
    </location>
</feature>
<sequence length="750" mass="84144">MERNEELGTNLRITVAASQGGRRYMEDRVFIHTERKADNSLKWTFLGVFDGHGGEHASEFVRRNLLDNIINNEKFHNDDDDDDILAAIREGFLTTHNMMKEVHDEWPFTPSGYPSTAGTTVSCVFIRNGKLYTGHVGDSAIYLGVYAENGVRALPLTVDHKPECMREQERIREAGGSTAVKSGVTRIVWRRPAKNQRPGPVRRNSSFETIPFLSVARSLGDLWSYNESTDSYVVSPIPDVDVYVLNEQDFCLILASDGMTNVMPAEQAVSIVYREEELVEMHNDMNRNHARCVLRSTLQKWRSLRADNVTVATVIFDPDMTSYREKDVLMKLGPFLPVDQVLTDRPDGLLHVSKNRNVILRTKRTPVVYNGSKDANFSRVSYRGPGFRTHEEEMQEEKNYITARNLIIKRNDDDDDDEDERRLRIVTGEDVDDDDDDDEDIEYDEDDDDTNMSIPFGQDSVLQLKVSNEMVMNGAMATSSQVIETRIYMVPSPIRPSNPEPRSPIASMSTFEPDDGTDEEDLDATPSKMRSSPTKSPMASSSVRRVKARACRRLRTPKMEVVEERRVTRSSSRADALKTPSPIKINQTPGSRKRSDSTAATSSATPLRRSSRLTSDPTTSTPASPPVGQNAPQSRKRGREDLKEKAMNKSGVTPAINMMKIVEPDGEEAPPTPSRSAPSTPLKAGPSKGRNIKASKWSLSKLEAPKPQVEIVRVCECADDDDVGEELSEPPSKIRRIYGFMKRLVGWPSK</sequence>
<organism evidence="7 8">
    <name type="scientific">Caenorhabditis bovis</name>
    <dbReference type="NCBI Taxonomy" id="2654633"/>
    <lineage>
        <taxon>Eukaryota</taxon>
        <taxon>Metazoa</taxon>
        <taxon>Ecdysozoa</taxon>
        <taxon>Nematoda</taxon>
        <taxon>Chromadorea</taxon>
        <taxon>Rhabditida</taxon>
        <taxon>Rhabditina</taxon>
        <taxon>Rhabditomorpha</taxon>
        <taxon>Rhabditoidea</taxon>
        <taxon>Rhabditidae</taxon>
        <taxon>Peloderinae</taxon>
        <taxon>Caenorhabditis</taxon>
    </lineage>
</organism>
<evidence type="ECO:0000256" key="4">
    <source>
        <dbReference type="RuleBase" id="RU003465"/>
    </source>
</evidence>
<dbReference type="Proteomes" id="UP000494206">
    <property type="component" value="Unassembled WGS sequence"/>
</dbReference>
<dbReference type="InterPro" id="IPR000222">
    <property type="entry name" value="PP2C_BS"/>
</dbReference>
<protein>
    <recommendedName>
        <fullName evidence="6">PPM-type phosphatase domain-containing protein</fullName>
    </recommendedName>
</protein>
<reference evidence="7 8" key="1">
    <citation type="submission" date="2020-04" db="EMBL/GenBank/DDBJ databases">
        <authorList>
            <person name="Laetsch R D."/>
            <person name="Stevens L."/>
            <person name="Kumar S."/>
            <person name="Blaxter L. M."/>
        </authorList>
    </citation>
    <scope>NUCLEOTIDE SEQUENCE [LARGE SCALE GENOMIC DNA]</scope>
</reference>
<keyword evidence="8" id="KW-1185">Reference proteome</keyword>
<evidence type="ECO:0000313" key="8">
    <source>
        <dbReference type="Proteomes" id="UP000494206"/>
    </source>
</evidence>
<feature type="compositionally biased region" description="Low complexity" evidence="5">
    <location>
        <begin position="597"/>
        <end position="622"/>
    </location>
</feature>
<dbReference type="InterPro" id="IPR001932">
    <property type="entry name" value="PPM-type_phosphatase-like_dom"/>
</dbReference>
<evidence type="ECO:0000259" key="6">
    <source>
        <dbReference type="PROSITE" id="PS51746"/>
    </source>
</evidence>
<dbReference type="GO" id="GO:0046872">
    <property type="term" value="F:metal ion binding"/>
    <property type="evidence" value="ECO:0007669"/>
    <property type="project" value="UniProtKB-KW"/>
</dbReference>
<name>A0A8S1ER14_9PELO</name>
<comment type="caution">
    <text evidence="7">The sequence shown here is derived from an EMBL/GenBank/DDBJ whole genome shotgun (WGS) entry which is preliminary data.</text>
</comment>
<feature type="compositionally biased region" description="Low complexity" evidence="5">
    <location>
        <begin position="531"/>
        <end position="543"/>
    </location>
</feature>
<dbReference type="CDD" id="cd00143">
    <property type="entry name" value="PP2Cc"/>
    <property type="match status" value="1"/>
</dbReference>
<dbReference type="PANTHER" id="PTHR47992">
    <property type="entry name" value="PROTEIN PHOSPHATASE"/>
    <property type="match status" value="1"/>
</dbReference>
<keyword evidence="1" id="KW-0479">Metal-binding</keyword>
<keyword evidence="3 4" id="KW-0904">Protein phosphatase</keyword>
<feature type="compositionally biased region" description="Basic and acidic residues" evidence="5">
    <location>
        <begin position="557"/>
        <end position="567"/>
    </location>
</feature>
<dbReference type="Pfam" id="PF00481">
    <property type="entry name" value="PP2C"/>
    <property type="match status" value="1"/>
</dbReference>
<evidence type="ECO:0000256" key="5">
    <source>
        <dbReference type="SAM" id="MobiDB-lite"/>
    </source>
</evidence>
<dbReference type="AlphaFoldDB" id="A0A8S1ER14"/>
<feature type="domain" description="PPM-type phosphatase" evidence="6">
    <location>
        <begin position="12"/>
        <end position="316"/>
    </location>
</feature>
<dbReference type="SMART" id="SM00332">
    <property type="entry name" value="PP2Cc"/>
    <property type="match status" value="1"/>
</dbReference>
<keyword evidence="2 4" id="KW-0378">Hydrolase</keyword>
<dbReference type="SUPFAM" id="SSF81606">
    <property type="entry name" value="PP2C-like"/>
    <property type="match status" value="1"/>
</dbReference>
<dbReference type="FunFam" id="3.60.40.10:FF:000060">
    <property type="entry name" value="Protein phosphatase 2c"/>
    <property type="match status" value="1"/>
</dbReference>
<feature type="region of interest" description="Disordered" evidence="5">
    <location>
        <begin position="491"/>
        <end position="690"/>
    </location>
</feature>
<evidence type="ECO:0000256" key="2">
    <source>
        <dbReference type="ARBA" id="ARBA00022801"/>
    </source>
</evidence>
<gene>
    <name evidence="7" type="ORF">CBOVIS_LOCUS4692</name>
</gene>
<dbReference type="GO" id="GO:0004722">
    <property type="term" value="F:protein serine/threonine phosphatase activity"/>
    <property type="evidence" value="ECO:0007669"/>
    <property type="project" value="InterPro"/>
</dbReference>
<feature type="compositionally biased region" description="Acidic residues" evidence="5">
    <location>
        <begin position="512"/>
        <end position="523"/>
    </location>
</feature>